<dbReference type="AlphaFoldDB" id="B8JBS4"/>
<dbReference type="EMBL" id="CP001359">
    <property type="protein sequence ID" value="ACL67682.1"/>
    <property type="molecule type" value="Genomic_DNA"/>
</dbReference>
<dbReference type="KEGG" id="acp:A2cp1_4365"/>
<evidence type="ECO:0000313" key="2">
    <source>
        <dbReference type="Proteomes" id="UP000007089"/>
    </source>
</evidence>
<protein>
    <submittedName>
        <fullName evidence="1">Pyrrolo-quinoline quinone</fullName>
    </submittedName>
</protein>
<dbReference type="HOGENOM" id="CLU_525467_0_0_7"/>
<dbReference type="InterPro" id="IPR018391">
    <property type="entry name" value="PQQ_b-propeller_rpt"/>
</dbReference>
<evidence type="ECO:0000313" key="1">
    <source>
        <dbReference type="EMBL" id="ACL67682.1"/>
    </source>
</evidence>
<dbReference type="Proteomes" id="UP000007089">
    <property type="component" value="Chromosome"/>
</dbReference>
<keyword evidence="2" id="KW-1185">Reference proteome</keyword>
<dbReference type="InterPro" id="IPR015943">
    <property type="entry name" value="WD40/YVTN_repeat-like_dom_sf"/>
</dbReference>
<reference evidence="1" key="1">
    <citation type="submission" date="2009-01" db="EMBL/GenBank/DDBJ databases">
        <title>Complete sequence of Anaeromyxobacter dehalogenans 2CP-1.</title>
        <authorList>
            <consortium name="US DOE Joint Genome Institute"/>
            <person name="Lucas S."/>
            <person name="Copeland A."/>
            <person name="Lapidus A."/>
            <person name="Glavina del Rio T."/>
            <person name="Dalin E."/>
            <person name="Tice H."/>
            <person name="Bruce D."/>
            <person name="Goodwin L."/>
            <person name="Pitluck S."/>
            <person name="Saunders E."/>
            <person name="Brettin T."/>
            <person name="Detter J.C."/>
            <person name="Han C."/>
            <person name="Larimer F."/>
            <person name="Land M."/>
            <person name="Hauser L."/>
            <person name="Kyrpides N."/>
            <person name="Ovchinnikova G."/>
            <person name="Beliaev A.S."/>
            <person name="Richardson P."/>
        </authorList>
    </citation>
    <scope>NUCLEOTIDE SEQUENCE</scope>
    <source>
        <strain evidence="1">2CP-1</strain>
    </source>
</reference>
<gene>
    <name evidence="1" type="ordered locus">A2cp1_4365</name>
</gene>
<dbReference type="Gene3D" id="2.130.10.10">
    <property type="entry name" value="YVTN repeat-like/Quinoprotein amine dehydrogenase"/>
    <property type="match status" value="1"/>
</dbReference>
<proteinExistence type="predicted"/>
<dbReference type="SMART" id="SM00564">
    <property type="entry name" value="PQQ"/>
    <property type="match status" value="1"/>
</dbReference>
<sequence>MNRMLALAALLAAGCSGVKEDRSGCARSADCPAGETCAATPDGAVCWPDAQPPAVSGVAVTCGPPCLRDGTLRVEATVADDHEVGEVTVALDLDPSRAVPMTRAGARWVAQVPLEEFPFPAFERAVVATVTARDGARNASVPVDAAAQTVTRLRWAQAADSGATVALSSPAVDGSGTVVLGASNGMVYRFDGAGLPVGEPVQLAGGSAGVPSVEGSATWIGTQGGSLYVLDVGVSPADCSPGEPIAGPPTLVGARAVAGSQAGVVIVADTSGFCNQTSALGPVAAPVVVTAAGSVIAASSGTLLKFGLPASGVLRSEWTGIDSPLPPRVGDAVVQPLAVDETDALWTVAQNGALNRTAADATTTTIATVPVGSSGPIVLADGSVVVGSGAGMLQRFSTASAPPWAESEPLNGVPAVPLALAGTRPALLVPTSTGRLYAVNADDGKIAWSVKLSATGQALQPANIHGAPGAATSTAYVAGADGKLYAVIVDGQLDRAAPWPKAFHDPRNTGNAGALP</sequence>
<name>B8JBS4_ANAD2</name>
<organism evidence="1 2">
    <name type="scientific">Anaeromyxobacter dehalogenans (strain ATCC BAA-258 / DSM 21875 / 2CP-1)</name>
    <dbReference type="NCBI Taxonomy" id="455488"/>
    <lineage>
        <taxon>Bacteria</taxon>
        <taxon>Pseudomonadati</taxon>
        <taxon>Myxococcota</taxon>
        <taxon>Myxococcia</taxon>
        <taxon>Myxococcales</taxon>
        <taxon>Cystobacterineae</taxon>
        <taxon>Anaeromyxobacteraceae</taxon>
        <taxon>Anaeromyxobacter</taxon>
    </lineage>
</organism>
<dbReference type="InterPro" id="IPR011047">
    <property type="entry name" value="Quinoprotein_ADH-like_sf"/>
</dbReference>
<accession>B8JBS4</accession>
<dbReference type="PROSITE" id="PS51257">
    <property type="entry name" value="PROKAR_LIPOPROTEIN"/>
    <property type="match status" value="1"/>
</dbReference>
<dbReference type="RefSeq" id="WP_015935371.1">
    <property type="nucleotide sequence ID" value="NC_011891.1"/>
</dbReference>
<dbReference type="SUPFAM" id="SSF50998">
    <property type="entry name" value="Quinoprotein alcohol dehydrogenase-like"/>
    <property type="match status" value="1"/>
</dbReference>
<dbReference type="Gene3D" id="2.40.128.630">
    <property type="match status" value="1"/>
</dbReference>